<protein>
    <recommendedName>
        <fullName evidence="1">PurE domain-containing protein</fullName>
    </recommendedName>
</protein>
<sequence>MLLKENPGDLCDTQVKIQMKKGFAKEVSNFICRYYLEKAGEELDRKSIRELLEQYKEGKISIDDGVDALSQLPYENLGFAQIDHHRELRQGFPEVIYGEGKTKEQILAIMKSLAEESRHNVMATHVSAEKADFVRNELPDAVYDEVSRILYIEQKRSEPVDETRRILVLSAGTSDIPVAEEAALTARLMGNAVDTCFDVGVAGIHRLFAHKEEIVKANVIIVTAGMEGALASVVGGLTDKPVIAVPTSVGYGASFHGVSALLAMLNCCAAGVAVMNIDNGFGAGVLAGKINRMR</sequence>
<dbReference type="STRING" id="1123243.SAMN02745190_00333"/>
<name>A0A1M4T1G5_9FIRM</name>
<dbReference type="SUPFAM" id="SSF52255">
    <property type="entry name" value="N5-CAIR mutase (phosphoribosylaminoimidazole carboxylase, PurE)"/>
    <property type="match status" value="1"/>
</dbReference>
<organism evidence="2 3">
    <name type="scientific">Schwartzia succinivorans DSM 10502</name>
    <dbReference type="NCBI Taxonomy" id="1123243"/>
    <lineage>
        <taxon>Bacteria</taxon>
        <taxon>Bacillati</taxon>
        <taxon>Bacillota</taxon>
        <taxon>Negativicutes</taxon>
        <taxon>Selenomonadales</taxon>
        <taxon>Selenomonadaceae</taxon>
        <taxon>Schwartzia</taxon>
    </lineage>
</organism>
<reference evidence="2 3" key="1">
    <citation type="submission" date="2016-11" db="EMBL/GenBank/DDBJ databases">
        <authorList>
            <person name="Jaros S."/>
            <person name="Januszkiewicz K."/>
            <person name="Wedrychowicz H."/>
        </authorList>
    </citation>
    <scope>NUCLEOTIDE SEQUENCE [LARGE SCALE GENOMIC DNA]</scope>
    <source>
        <strain evidence="2 3">DSM 10502</strain>
    </source>
</reference>
<evidence type="ECO:0000313" key="3">
    <source>
        <dbReference type="Proteomes" id="UP000184404"/>
    </source>
</evidence>
<dbReference type="PANTHER" id="PTHR43064:SF1">
    <property type="entry name" value="SLL1489 PROTEIN"/>
    <property type="match status" value="1"/>
</dbReference>
<dbReference type="AlphaFoldDB" id="A0A1M4T1G5"/>
<dbReference type="GO" id="GO:0016787">
    <property type="term" value="F:hydrolase activity"/>
    <property type="evidence" value="ECO:0007669"/>
    <property type="project" value="InterPro"/>
</dbReference>
<dbReference type="InterPro" id="IPR039476">
    <property type="entry name" value="P2CMN_synthase_LarB"/>
</dbReference>
<evidence type="ECO:0000313" key="2">
    <source>
        <dbReference type="EMBL" id="SHE38318.1"/>
    </source>
</evidence>
<keyword evidence="3" id="KW-1185">Reference proteome</keyword>
<dbReference type="EMBL" id="FQUG01000002">
    <property type="protein sequence ID" value="SHE38318.1"/>
    <property type="molecule type" value="Genomic_DNA"/>
</dbReference>
<dbReference type="Proteomes" id="UP000184404">
    <property type="component" value="Unassembled WGS sequence"/>
</dbReference>
<dbReference type="SMART" id="SM01001">
    <property type="entry name" value="AIRC"/>
    <property type="match status" value="1"/>
</dbReference>
<gene>
    <name evidence="2" type="ORF">SAMN02745190_00333</name>
</gene>
<proteinExistence type="predicted"/>
<dbReference type="Pfam" id="PF00731">
    <property type="entry name" value="AIRC"/>
    <property type="match status" value="1"/>
</dbReference>
<dbReference type="InterPro" id="IPR000031">
    <property type="entry name" value="PurE_dom"/>
</dbReference>
<dbReference type="Gene3D" id="3.40.50.1970">
    <property type="match status" value="1"/>
</dbReference>
<dbReference type="PANTHER" id="PTHR43064">
    <property type="entry name" value="PHOSPHORIBOSYLAMINOIMIDAZOLE CARBOXYLASE-RELATED"/>
    <property type="match status" value="1"/>
</dbReference>
<evidence type="ECO:0000259" key="1">
    <source>
        <dbReference type="SMART" id="SM01001"/>
    </source>
</evidence>
<feature type="domain" description="PurE" evidence="1">
    <location>
        <begin position="164"/>
        <end position="294"/>
    </location>
</feature>
<dbReference type="NCBIfam" id="NF033503">
    <property type="entry name" value="LarB"/>
    <property type="match status" value="1"/>
</dbReference>
<accession>A0A1M4T1G5</accession>
<dbReference type="GO" id="GO:0006189">
    <property type="term" value="P:'de novo' IMP biosynthetic process"/>
    <property type="evidence" value="ECO:0007669"/>
    <property type="project" value="InterPro"/>
</dbReference>